<reference evidence="4" key="2">
    <citation type="submission" date="2023-05" db="EMBL/GenBank/DDBJ databases">
        <authorList>
            <person name="Fouks B."/>
        </authorList>
    </citation>
    <scope>NUCLEOTIDE SEQUENCE</scope>
    <source>
        <strain evidence="4">Stay&amp;Tobe</strain>
        <tissue evidence="4">Testes</tissue>
    </source>
</reference>
<dbReference type="PANTHER" id="PTHR43173:SF28">
    <property type="entry name" value="AARF DOMAIN CONTAINING KINASE 5"/>
    <property type="match status" value="1"/>
</dbReference>
<evidence type="ECO:0000256" key="2">
    <source>
        <dbReference type="SAM" id="Phobius"/>
    </source>
</evidence>
<dbReference type="CDD" id="cd13969">
    <property type="entry name" value="ADCK1-like"/>
    <property type="match status" value="1"/>
</dbReference>
<organism evidence="4 5">
    <name type="scientific">Diploptera punctata</name>
    <name type="common">Pacific beetle cockroach</name>
    <dbReference type="NCBI Taxonomy" id="6984"/>
    <lineage>
        <taxon>Eukaryota</taxon>
        <taxon>Metazoa</taxon>
        <taxon>Ecdysozoa</taxon>
        <taxon>Arthropoda</taxon>
        <taxon>Hexapoda</taxon>
        <taxon>Insecta</taxon>
        <taxon>Pterygota</taxon>
        <taxon>Neoptera</taxon>
        <taxon>Polyneoptera</taxon>
        <taxon>Dictyoptera</taxon>
        <taxon>Blattodea</taxon>
        <taxon>Blaberoidea</taxon>
        <taxon>Blaberidae</taxon>
        <taxon>Diplopterinae</taxon>
        <taxon>Diploptera</taxon>
    </lineage>
</organism>
<feature type="non-terminal residue" evidence="4">
    <location>
        <position position="1"/>
    </location>
</feature>
<comment type="caution">
    <text evidence="4">The sequence shown here is derived from an EMBL/GenBank/DDBJ whole genome shotgun (WGS) entry which is preliminary data.</text>
</comment>
<dbReference type="InterPro" id="IPR004147">
    <property type="entry name" value="ABC1_dom"/>
</dbReference>
<dbReference type="Pfam" id="PF03109">
    <property type="entry name" value="ABC1"/>
    <property type="match status" value="1"/>
</dbReference>
<dbReference type="SUPFAM" id="SSF56112">
    <property type="entry name" value="Protein kinase-like (PK-like)"/>
    <property type="match status" value="1"/>
</dbReference>
<reference evidence="4" key="1">
    <citation type="journal article" date="2023" name="IScience">
        <title>Live-bearing cockroach genome reveals convergent evolutionary mechanisms linked to viviparity in insects and beyond.</title>
        <authorList>
            <person name="Fouks B."/>
            <person name="Harrison M.C."/>
            <person name="Mikhailova A.A."/>
            <person name="Marchal E."/>
            <person name="English S."/>
            <person name="Carruthers M."/>
            <person name="Jennings E.C."/>
            <person name="Chiamaka E.L."/>
            <person name="Frigard R.A."/>
            <person name="Pippel M."/>
            <person name="Attardo G.M."/>
            <person name="Benoit J.B."/>
            <person name="Bornberg-Bauer E."/>
            <person name="Tobe S.S."/>
        </authorList>
    </citation>
    <scope>NUCLEOTIDE SEQUENCE</scope>
    <source>
        <strain evidence="4">Stay&amp;Tobe</strain>
    </source>
</reference>
<feature type="transmembrane region" description="Helical" evidence="2">
    <location>
        <begin position="25"/>
        <end position="43"/>
    </location>
</feature>
<evidence type="ECO:0000313" key="4">
    <source>
        <dbReference type="EMBL" id="KAJ9579951.1"/>
    </source>
</evidence>
<protein>
    <recommendedName>
        <fullName evidence="3">ABC1 atypical kinase-like domain-containing protein</fullName>
    </recommendedName>
</protein>
<evidence type="ECO:0000259" key="3">
    <source>
        <dbReference type="Pfam" id="PF03109"/>
    </source>
</evidence>
<comment type="similarity">
    <text evidence="1">Belongs to the protein kinase superfamily. ADCK protein kinase family.</text>
</comment>
<keyword evidence="2" id="KW-0812">Transmembrane</keyword>
<name>A0AAD7ZGA4_DIPPU</name>
<accession>A0AAD7ZGA4</accession>
<dbReference type="EMBL" id="JASPKZ010008367">
    <property type="protein sequence ID" value="KAJ9579951.1"/>
    <property type="molecule type" value="Genomic_DNA"/>
</dbReference>
<keyword evidence="2" id="KW-0472">Membrane</keyword>
<keyword evidence="5" id="KW-1185">Reference proteome</keyword>
<dbReference type="PANTHER" id="PTHR43173">
    <property type="entry name" value="ABC1 FAMILY PROTEIN"/>
    <property type="match status" value="1"/>
</dbReference>
<dbReference type="Proteomes" id="UP001233999">
    <property type="component" value="Unassembled WGS sequence"/>
</dbReference>
<dbReference type="InterPro" id="IPR011009">
    <property type="entry name" value="Kinase-like_dom_sf"/>
</dbReference>
<gene>
    <name evidence="4" type="ORF">L9F63_004424</name>
</gene>
<evidence type="ECO:0000256" key="1">
    <source>
        <dbReference type="ARBA" id="ARBA00009670"/>
    </source>
</evidence>
<evidence type="ECO:0000313" key="5">
    <source>
        <dbReference type="Proteomes" id="UP001233999"/>
    </source>
</evidence>
<dbReference type="AlphaFoldDB" id="A0AAD7ZGA4"/>
<keyword evidence="2" id="KW-1133">Transmembrane helix</keyword>
<dbReference type="InterPro" id="IPR045307">
    <property type="entry name" value="ADCK1_dom"/>
</dbReference>
<dbReference type="InterPro" id="IPR051130">
    <property type="entry name" value="Mito_struct-func_regulator"/>
</dbReference>
<feature type="domain" description="ABC1 atypical kinase-like" evidence="3">
    <location>
        <begin position="142"/>
        <end position="387"/>
    </location>
</feature>
<proteinExistence type="inferred from homology"/>
<sequence length="543" mass="62802">NAVEMFNSRRRSPLSRRIWRKRYNYLKYGSIILAASGSVVYYSQLTEQEKRILRVTIGGFGRFLRSLKIGLTISMDYWWSLLGLKEGTEEYEHVIHPLHQRAADRLLAGCFKNGGLYIKLGQGLASINHILPQEYLETLKALHDQCLTRGADELRQLFIEDFGVPHTEIFQSFNEEPIAAASLAQVYRAKTKEGEDVAVKVQYIDLQDRFTGDILTLRLLMKMIGWMHPSFDFEWVLLDLRDTLAQELDFINEGKNGERCAKELSKFPFIYVPKVLWNFTSTRVLTTEFIDGTKVNEVENLKRQGFSLADIDRKLIVAFSEQIFHTGFVHADPHPGNVLIRKGPRGKSEVVLLDHGLYEYVPSKVRQSLCRFWKATVLNDQVEMKKQALDLGVEDYCQLAEILTQRPFTGKEIKLKIKLTEQDMKYMTAVARNKFDKIMSALKAMPRTLLLVTRNLNTVRAIARDHNDPVDRFVIMAHSASRGQFVSQKSGLIAKMSGFKAVLYFEFILWFSNVKYWFLRYYLKMLRVLWKSPDLSAIIQELQ</sequence>